<dbReference type="EMBL" id="HBGN01024669">
    <property type="protein sequence ID" value="CAD9339416.1"/>
    <property type="molecule type" value="Transcribed_RNA"/>
</dbReference>
<keyword evidence="1 3" id="KW-0853">WD repeat</keyword>
<evidence type="ECO:0000256" key="1">
    <source>
        <dbReference type="ARBA" id="ARBA00022574"/>
    </source>
</evidence>
<dbReference type="InterPro" id="IPR001680">
    <property type="entry name" value="WD40_rpt"/>
</dbReference>
<gene>
    <name evidence="4" type="ORF">DBRI1063_LOCUS15776</name>
</gene>
<dbReference type="SUPFAM" id="SSF50978">
    <property type="entry name" value="WD40 repeat-like"/>
    <property type="match status" value="1"/>
</dbReference>
<sequence>MSSLEVDASNCCIPPICPLILHNPPLPTSIRGEPCVLDGKVGRWNKEKSGMVMYASGRLIVIRELDDLELGGCGGTEEKKRKVKAFVYRGHTAQVTAAKFSESGCYVASGDIRGRLRVWSYDNEEHLCKLELPTALAGPIRDISWDADNRRICIVGESSKTDSSSPCCRVIQWDTGVTCGDLGVHARGRASSCAFKPGRPMRIVTAGTDDARCMFHKGPPFQRLLVDSSDGTSSEYAHTRGAVHCVRYDAKGEQMASVGTDRSVCFYDGKTMDLKGRIEDVHTGTIYSCAFDSSGKHLLTTSADGTAAFIDAIERKVLHTWNIADHQKSIYGVESDDKVPMGAMQKACAFLSDDTPISISHNGHIAVLPYPSDLLSNASRKTEKMCLVTGHQAPIDAFTINHETDTMYTVDSDGIVVEWQASNGHALSRFAPPAGTDTDLSNKIHTGAITSVVALDRDTVLTTAWDDTLKISTKVQSDSGNVNSAMQVTQSLSLQAQPNGMTKGTNLVVILTVKGLLLYHNSTISSDIISLPFEPTSICLSNDDTTLYVGAQDCKIYIYTVNITSSDNPLEEKHVIQDGHLKSVHALSLSNDETKLASADSRDVCVWDVTTPDYTAIVSKSRWCFHTQKITCIAWSNDDSFLASGGGDDSIYLWSLAKKIKRVHFPFAHRGGITGLTFLKTNEDGEEEKRMILASVGIDACVNHWDVTDDVAKKFG</sequence>
<dbReference type="Gene3D" id="2.130.10.10">
    <property type="entry name" value="YVTN repeat-like/Quinoprotein amine dehydrogenase"/>
    <property type="match status" value="2"/>
</dbReference>
<dbReference type="GO" id="GO:0030864">
    <property type="term" value="C:cortical actin cytoskeleton"/>
    <property type="evidence" value="ECO:0007669"/>
    <property type="project" value="TreeGrafter"/>
</dbReference>
<feature type="repeat" description="WD" evidence="3">
    <location>
        <begin position="626"/>
        <end position="656"/>
    </location>
</feature>
<dbReference type="InterPro" id="IPR036322">
    <property type="entry name" value="WD40_repeat_dom_sf"/>
</dbReference>
<evidence type="ECO:0008006" key="5">
    <source>
        <dbReference type="Google" id="ProtNLM"/>
    </source>
</evidence>
<keyword evidence="2" id="KW-0677">Repeat</keyword>
<proteinExistence type="predicted"/>
<dbReference type="InterPro" id="IPR015943">
    <property type="entry name" value="WD40/YVTN_repeat-like_dom_sf"/>
</dbReference>
<feature type="repeat" description="WD" evidence="3">
    <location>
        <begin position="88"/>
        <end position="129"/>
    </location>
</feature>
<organism evidence="4">
    <name type="scientific">Ditylum brightwellii</name>
    <dbReference type="NCBI Taxonomy" id="49249"/>
    <lineage>
        <taxon>Eukaryota</taxon>
        <taxon>Sar</taxon>
        <taxon>Stramenopiles</taxon>
        <taxon>Ochrophyta</taxon>
        <taxon>Bacillariophyta</taxon>
        <taxon>Mediophyceae</taxon>
        <taxon>Lithodesmiophycidae</taxon>
        <taxon>Lithodesmiales</taxon>
        <taxon>Lithodesmiaceae</taxon>
        <taxon>Ditylum</taxon>
    </lineage>
</organism>
<evidence type="ECO:0000313" key="4">
    <source>
        <dbReference type="EMBL" id="CAD9339416.1"/>
    </source>
</evidence>
<accession>A0A7S2EJX4</accession>
<protein>
    <recommendedName>
        <fullName evidence="5">Anaphase-promoting complex subunit 4 WD40 domain-containing protein</fullName>
    </recommendedName>
</protein>
<dbReference type="PROSITE" id="PS50294">
    <property type="entry name" value="WD_REPEATS_REGION"/>
    <property type="match status" value="2"/>
</dbReference>
<dbReference type="AlphaFoldDB" id="A0A7S2EJX4"/>
<reference evidence="4" key="1">
    <citation type="submission" date="2021-01" db="EMBL/GenBank/DDBJ databases">
        <authorList>
            <person name="Corre E."/>
            <person name="Pelletier E."/>
            <person name="Niang G."/>
            <person name="Scheremetjew M."/>
            <person name="Finn R."/>
            <person name="Kale V."/>
            <person name="Holt S."/>
            <person name="Cochrane G."/>
            <person name="Meng A."/>
            <person name="Brown T."/>
            <person name="Cohen L."/>
        </authorList>
    </citation>
    <scope>NUCLEOTIDE SEQUENCE</scope>
    <source>
        <strain evidence="4">Pop2</strain>
    </source>
</reference>
<dbReference type="GO" id="GO:0030042">
    <property type="term" value="P:actin filament depolymerization"/>
    <property type="evidence" value="ECO:0007669"/>
    <property type="project" value="TreeGrafter"/>
</dbReference>
<dbReference type="Pfam" id="PF00400">
    <property type="entry name" value="WD40"/>
    <property type="match status" value="5"/>
</dbReference>
<dbReference type="PROSITE" id="PS50082">
    <property type="entry name" value="WD_REPEATS_2"/>
    <property type="match status" value="3"/>
</dbReference>
<dbReference type="GO" id="GO:0051015">
    <property type="term" value="F:actin filament binding"/>
    <property type="evidence" value="ECO:0007669"/>
    <property type="project" value="TreeGrafter"/>
</dbReference>
<evidence type="ECO:0000256" key="3">
    <source>
        <dbReference type="PROSITE-ProRule" id="PRU00221"/>
    </source>
</evidence>
<dbReference type="PANTHER" id="PTHR19856:SF0">
    <property type="entry name" value="WD REPEAT-CONTAINING PROTEIN 1"/>
    <property type="match status" value="1"/>
</dbReference>
<dbReference type="SUPFAM" id="SSF50998">
    <property type="entry name" value="Quinoprotein alcohol dehydrogenase-like"/>
    <property type="match status" value="1"/>
</dbReference>
<dbReference type="PANTHER" id="PTHR19856">
    <property type="entry name" value="WD-REPEATCONTAINING PROTEIN WDR1"/>
    <property type="match status" value="1"/>
</dbReference>
<dbReference type="SMART" id="SM00320">
    <property type="entry name" value="WD40"/>
    <property type="match status" value="11"/>
</dbReference>
<feature type="repeat" description="WD" evidence="3">
    <location>
        <begin position="388"/>
        <end position="429"/>
    </location>
</feature>
<evidence type="ECO:0000256" key="2">
    <source>
        <dbReference type="ARBA" id="ARBA00022737"/>
    </source>
</evidence>
<dbReference type="InterPro" id="IPR011047">
    <property type="entry name" value="Quinoprotein_ADH-like_sf"/>
</dbReference>
<name>A0A7S2EJX4_9STRA</name>